<sequence length="359" mass="35971">MAPARGAAGDARGARLHPRRDAHRQRLVAPPRRRTDHRPDRRRPVRPGLLRLAVCVLLLALGIALGAGPLQHSNSQRDRELASQKAELARRQHRIASLGAGVSFANAFGAAAGPALTKSVLAGRSVTVVTLPGADPDTVAKLRAAVEAAQGKITGQVDLAAPMARASSRQLVEALTSQMLTQAPDVSVPADASGYERFGALLARAIGTGPSGQPAQAAYDATAVGIMSGLQSANLVKASQAITARAGLALVVTGPEAPTTAAAADNAVPVTLLEALGQELPTVVVGPTGAAGERGVIGSLRGSPAATKVLSTVDSSETAIGQVAGVLALAARAGGTVGQYGAVHAADGPIPGAPAPAKP</sequence>
<feature type="compositionally biased region" description="Basic residues" evidence="1">
    <location>
        <begin position="14"/>
        <end position="44"/>
    </location>
</feature>
<keyword evidence="2" id="KW-0472">Membrane</keyword>
<organism evidence="3 4">
    <name type="scientific">Nocardioides pocheonensis</name>
    <dbReference type="NCBI Taxonomy" id="661485"/>
    <lineage>
        <taxon>Bacteria</taxon>
        <taxon>Bacillati</taxon>
        <taxon>Actinomycetota</taxon>
        <taxon>Actinomycetes</taxon>
        <taxon>Propionibacteriales</taxon>
        <taxon>Nocardioidaceae</taxon>
        <taxon>Nocardioides</taxon>
    </lineage>
</organism>
<evidence type="ECO:0000313" key="3">
    <source>
        <dbReference type="EMBL" id="RNM11078.1"/>
    </source>
</evidence>
<dbReference type="EMBL" id="RJSF01000049">
    <property type="protein sequence ID" value="RNM11078.1"/>
    <property type="molecule type" value="Genomic_DNA"/>
</dbReference>
<name>A0A3N0GG12_9ACTN</name>
<evidence type="ECO:0000313" key="4">
    <source>
        <dbReference type="Proteomes" id="UP000279994"/>
    </source>
</evidence>
<protein>
    <submittedName>
        <fullName evidence="3">Copper transporter</fullName>
    </submittedName>
</protein>
<comment type="caution">
    <text evidence="3">The sequence shown here is derived from an EMBL/GenBank/DDBJ whole genome shotgun (WGS) entry which is preliminary data.</text>
</comment>
<evidence type="ECO:0000256" key="2">
    <source>
        <dbReference type="SAM" id="Phobius"/>
    </source>
</evidence>
<dbReference type="AlphaFoldDB" id="A0A3N0GG12"/>
<dbReference type="GO" id="GO:0055070">
    <property type="term" value="P:copper ion homeostasis"/>
    <property type="evidence" value="ECO:0007669"/>
    <property type="project" value="InterPro"/>
</dbReference>
<dbReference type="Pfam" id="PF11382">
    <property type="entry name" value="MctB"/>
    <property type="match status" value="1"/>
</dbReference>
<dbReference type="InterPro" id="IPR021522">
    <property type="entry name" value="MctB"/>
</dbReference>
<dbReference type="Proteomes" id="UP000279994">
    <property type="component" value="Unassembled WGS sequence"/>
</dbReference>
<dbReference type="GO" id="GO:0016020">
    <property type="term" value="C:membrane"/>
    <property type="evidence" value="ECO:0007669"/>
    <property type="project" value="InterPro"/>
</dbReference>
<reference evidence="3 4" key="1">
    <citation type="submission" date="2018-11" db="EMBL/GenBank/DDBJ databases">
        <authorList>
            <person name="Li F."/>
        </authorList>
    </citation>
    <scope>NUCLEOTIDE SEQUENCE [LARGE SCALE GENOMIC DNA]</scope>
    <source>
        <strain evidence="3 4">Gsoil 818</strain>
    </source>
</reference>
<feature type="region of interest" description="Disordered" evidence="1">
    <location>
        <begin position="1"/>
        <end position="44"/>
    </location>
</feature>
<gene>
    <name evidence="3" type="ORF">EFL26_23285</name>
</gene>
<proteinExistence type="predicted"/>
<keyword evidence="2" id="KW-0812">Transmembrane</keyword>
<feature type="compositionally biased region" description="Low complexity" evidence="1">
    <location>
        <begin position="1"/>
        <end position="11"/>
    </location>
</feature>
<accession>A0A3N0GG12</accession>
<keyword evidence="2" id="KW-1133">Transmembrane helix</keyword>
<dbReference type="OrthoDB" id="3782068at2"/>
<keyword evidence="4" id="KW-1185">Reference proteome</keyword>
<evidence type="ECO:0000256" key="1">
    <source>
        <dbReference type="SAM" id="MobiDB-lite"/>
    </source>
</evidence>
<feature type="transmembrane region" description="Helical" evidence="2">
    <location>
        <begin position="48"/>
        <end position="70"/>
    </location>
</feature>